<keyword evidence="3" id="KW-0031">Aminopeptidase</keyword>
<dbReference type="OrthoDB" id="79562at2759"/>
<feature type="region of interest" description="Disordered" evidence="1">
    <location>
        <begin position="101"/>
        <end position="125"/>
    </location>
</feature>
<evidence type="ECO:0000259" key="2">
    <source>
        <dbReference type="Pfam" id="PF01433"/>
    </source>
</evidence>
<feature type="compositionally biased region" description="Basic and acidic residues" evidence="1">
    <location>
        <begin position="110"/>
        <end position="119"/>
    </location>
</feature>
<keyword evidence="4" id="KW-1185">Reference proteome</keyword>
<organism evidence="3 4">
    <name type="scientific">Crotophaga sulcirostris</name>
    <name type="common">Groove-billed ani</name>
    <dbReference type="NCBI Taxonomy" id="33598"/>
    <lineage>
        <taxon>Eukaryota</taxon>
        <taxon>Metazoa</taxon>
        <taxon>Chordata</taxon>
        <taxon>Craniata</taxon>
        <taxon>Vertebrata</taxon>
        <taxon>Euteleostomi</taxon>
        <taxon>Archelosauria</taxon>
        <taxon>Archosauria</taxon>
        <taxon>Dinosauria</taxon>
        <taxon>Saurischia</taxon>
        <taxon>Theropoda</taxon>
        <taxon>Coelurosauria</taxon>
        <taxon>Aves</taxon>
        <taxon>Neognathae</taxon>
        <taxon>Neoaves</taxon>
        <taxon>Otidimorphae</taxon>
        <taxon>Cuculiformes</taxon>
        <taxon>Crotophagidae</taxon>
        <taxon>Crotophaga</taxon>
    </lineage>
</organism>
<dbReference type="GO" id="GO:0005730">
    <property type="term" value="C:nucleolus"/>
    <property type="evidence" value="ECO:0007669"/>
    <property type="project" value="InterPro"/>
</dbReference>
<dbReference type="Gene3D" id="2.60.40.1730">
    <property type="entry name" value="tricorn interacting facor f3 domain"/>
    <property type="match status" value="1"/>
</dbReference>
<feature type="non-terminal residue" evidence="3">
    <location>
        <position position="1"/>
    </location>
</feature>
<dbReference type="InterPro" id="IPR027268">
    <property type="entry name" value="Peptidase_M4/M1_CTD_sf"/>
</dbReference>
<dbReference type="FunFam" id="2.60.40.1730:FF:000008">
    <property type="entry name" value="aminopeptidase O isoform X1"/>
    <property type="match status" value="1"/>
</dbReference>
<reference evidence="3 4" key="1">
    <citation type="submission" date="2019-09" db="EMBL/GenBank/DDBJ databases">
        <title>Bird 10,000 Genomes (B10K) Project - Family phase.</title>
        <authorList>
            <person name="Zhang G."/>
        </authorList>
    </citation>
    <scope>NUCLEOTIDE SEQUENCE [LARGE SCALE GENOMIC DNA]</scope>
    <source>
        <strain evidence="3">B10K-DU-003-44</strain>
        <tissue evidence="3">Muscle</tissue>
    </source>
</reference>
<feature type="non-terminal residue" evidence="3">
    <location>
        <position position="630"/>
    </location>
</feature>
<dbReference type="Gene3D" id="1.10.390.10">
    <property type="entry name" value="Neutral Protease Domain 2"/>
    <property type="match status" value="1"/>
</dbReference>
<dbReference type="FunFam" id="3.30.2010.30:FF:000003">
    <property type="entry name" value="aminopeptidase O isoform X1"/>
    <property type="match status" value="1"/>
</dbReference>
<dbReference type="Pfam" id="PF01433">
    <property type="entry name" value="Peptidase_M1"/>
    <property type="match status" value="1"/>
</dbReference>
<evidence type="ECO:0000313" key="3">
    <source>
        <dbReference type="EMBL" id="NWS67358.1"/>
    </source>
</evidence>
<dbReference type="PANTHER" id="PTHR46627:SF1">
    <property type="entry name" value="AMINOPEPTIDASE O"/>
    <property type="match status" value="1"/>
</dbReference>
<evidence type="ECO:0000313" key="4">
    <source>
        <dbReference type="Proteomes" id="UP000549499"/>
    </source>
</evidence>
<protein>
    <submittedName>
        <fullName evidence="3">AMPO Aminopeptidase</fullName>
    </submittedName>
</protein>
<evidence type="ECO:0000256" key="1">
    <source>
        <dbReference type="SAM" id="MobiDB-lite"/>
    </source>
</evidence>
<sequence length="630" mass="70938">METQLDPTKDDLPLMANTSYMLARHYVLDLDVDFKSKVIEGVIVLFFETGSQYRKTSSTGKESCHSQFDETNEMTASETCHVPVKNVSACSSKKEYKDYAASDKGEEDTSDKNGNHSNKEQASGISSSKDCYDIENHGNKDFLLVLDCCDLAVLKVEEVDVAAVSGIEKFTGSAKLTDVSKELENLRNQIVHELVTLPADRWKEQLHYFTCCSQAPGCGELLFTTGTWSLEIKKSGIQTPADFPHAIRIWYKTKPEGRSVTWTTDQSGRPCVYTMGSPINNRALFPCQEPPVSLSTWQTSVRTAADFVVLMSGENSAEPVQLQEGVLSWYYYVTMPMPASTFTIAVGCWQEAKLQSFTAPVQANMEFSLPSSQGDFRWHEEICAHMEYPCRFQNPAARLQAVIPYRLFAPWCLMERCKEHLLHLIPQCLSAAYTTLGTHPFSRLDVLIVPSNFSSLGMASPHIIFLSQSVLPGGTHRCGTCLCHEIAHAWFGLAIGARDWTEEWLSEGFATFLEDIFWARAQQQLSHDEVKGQQELKALLRWRRLRDEVQNSEEELQVLRPKKESTGQESESGASVVKHGLKAEKLFVQVHYLKGYFLLRSLARTVGEDSYLVCLRKFVHKFHGQLVLSQ</sequence>
<dbReference type="FunFam" id="1.10.390.10:FF:000014">
    <property type="entry name" value="aminopeptidase O isoform X1"/>
    <property type="match status" value="1"/>
</dbReference>
<dbReference type="PANTHER" id="PTHR46627">
    <property type="entry name" value="AMINOPEPTIDASE O"/>
    <property type="match status" value="1"/>
</dbReference>
<keyword evidence="3" id="KW-0645">Protease</keyword>
<proteinExistence type="predicted"/>
<gene>
    <name evidence="3" type="primary">Aopep</name>
    <name evidence="3" type="ORF">CROSUL_R05118</name>
</gene>
<dbReference type="Gene3D" id="3.30.2010.30">
    <property type="match status" value="1"/>
</dbReference>
<dbReference type="AlphaFoldDB" id="A0A7K5HDH8"/>
<dbReference type="EMBL" id="VYZB01000039">
    <property type="protein sequence ID" value="NWS67358.1"/>
    <property type="molecule type" value="Genomic_DNA"/>
</dbReference>
<dbReference type="InterPro" id="IPR042097">
    <property type="entry name" value="Aminopeptidase_N-like_N_sf"/>
</dbReference>
<comment type="caution">
    <text evidence="3">The sequence shown here is derived from an EMBL/GenBank/DDBJ whole genome shotgun (WGS) entry which is preliminary data.</text>
</comment>
<dbReference type="GO" id="GO:0008270">
    <property type="term" value="F:zinc ion binding"/>
    <property type="evidence" value="ECO:0007669"/>
    <property type="project" value="InterPro"/>
</dbReference>
<dbReference type="InterPro" id="IPR033577">
    <property type="entry name" value="AOPep"/>
</dbReference>
<dbReference type="SUPFAM" id="SSF63737">
    <property type="entry name" value="Leukotriene A4 hydrolase N-terminal domain"/>
    <property type="match status" value="1"/>
</dbReference>
<name>A0A7K5HDH8_CROSL</name>
<feature type="domain" description="Peptidase M1 membrane alanine aminopeptidase" evidence="2">
    <location>
        <begin position="439"/>
        <end position="625"/>
    </location>
</feature>
<dbReference type="Proteomes" id="UP000549499">
    <property type="component" value="Unassembled WGS sequence"/>
</dbReference>
<accession>A0A7K5HDH8</accession>
<dbReference type="GO" id="GO:0070006">
    <property type="term" value="F:metalloaminopeptidase activity"/>
    <property type="evidence" value="ECO:0007669"/>
    <property type="project" value="InterPro"/>
</dbReference>
<dbReference type="InterPro" id="IPR014782">
    <property type="entry name" value="Peptidase_M1_dom"/>
</dbReference>
<keyword evidence="3" id="KW-0378">Hydrolase</keyword>
<dbReference type="SUPFAM" id="SSF55486">
    <property type="entry name" value="Metalloproteases ('zincins'), catalytic domain"/>
    <property type="match status" value="1"/>
</dbReference>